<evidence type="ECO:0000256" key="2">
    <source>
        <dbReference type="ARBA" id="ARBA00011738"/>
    </source>
</evidence>
<dbReference type="InterPro" id="IPR004516">
    <property type="entry name" value="HisRS/HisZ"/>
</dbReference>
<keyword evidence="6 9" id="KW-0648">Protein biosynthesis</keyword>
<dbReference type="InterPro" id="IPR006195">
    <property type="entry name" value="aa-tRNA-synth_II"/>
</dbReference>
<keyword evidence="7 9" id="KW-0030">Aminoacyl-tRNA synthetase</keyword>
<dbReference type="CDD" id="cd00773">
    <property type="entry name" value="HisRS-like_core"/>
    <property type="match status" value="1"/>
</dbReference>
<dbReference type="EMBL" id="CP036298">
    <property type="protein sequence ID" value="QDV25151.1"/>
    <property type="molecule type" value="Genomic_DNA"/>
</dbReference>
<keyword evidence="13" id="KW-1185">Reference proteome</keyword>
<feature type="binding site" evidence="10">
    <location>
        <begin position="82"/>
        <end position="84"/>
    </location>
    <ligand>
        <name>L-histidine</name>
        <dbReference type="ChEBI" id="CHEBI:57595"/>
    </ligand>
</feature>
<dbReference type="KEGG" id="ahel:Q31a_34740"/>
<feature type="binding site" evidence="10">
    <location>
        <begin position="281"/>
        <end position="282"/>
    </location>
    <ligand>
        <name>L-histidine</name>
        <dbReference type="ChEBI" id="CHEBI:57595"/>
    </ligand>
</feature>
<dbReference type="InterPro" id="IPR015807">
    <property type="entry name" value="His-tRNA-ligase"/>
</dbReference>
<keyword evidence="4 9" id="KW-0547">Nucleotide-binding</keyword>
<comment type="subunit">
    <text evidence="2 9">Homodimer.</text>
</comment>
<comment type="similarity">
    <text evidence="1 9">Belongs to the class-II aminoacyl-tRNA synthetase family.</text>
</comment>
<dbReference type="Pfam" id="PF03129">
    <property type="entry name" value="HGTP_anticodon"/>
    <property type="match status" value="1"/>
</dbReference>
<dbReference type="PANTHER" id="PTHR11476:SF7">
    <property type="entry name" value="HISTIDINE--TRNA LIGASE"/>
    <property type="match status" value="1"/>
</dbReference>
<name>A0A518G992_9BACT</name>
<dbReference type="InterPro" id="IPR045864">
    <property type="entry name" value="aa-tRNA-synth_II/BPL/LPL"/>
</dbReference>
<reference evidence="12 13" key="1">
    <citation type="submission" date="2019-02" db="EMBL/GenBank/DDBJ databases">
        <title>Deep-cultivation of Planctomycetes and their phenomic and genomic characterization uncovers novel biology.</title>
        <authorList>
            <person name="Wiegand S."/>
            <person name="Jogler M."/>
            <person name="Boedeker C."/>
            <person name="Pinto D."/>
            <person name="Vollmers J."/>
            <person name="Rivas-Marin E."/>
            <person name="Kohn T."/>
            <person name="Peeters S.H."/>
            <person name="Heuer A."/>
            <person name="Rast P."/>
            <person name="Oberbeckmann S."/>
            <person name="Bunk B."/>
            <person name="Jeske O."/>
            <person name="Meyerdierks A."/>
            <person name="Storesund J.E."/>
            <person name="Kallscheuer N."/>
            <person name="Luecker S."/>
            <person name="Lage O.M."/>
            <person name="Pohl T."/>
            <person name="Merkel B.J."/>
            <person name="Hornburger P."/>
            <person name="Mueller R.-W."/>
            <person name="Bruemmer F."/>
            <person name="Labrenz M."/>
            <person name="Spormann A.M."/>
            <person name="Op den Camp H."/>
            <person name="Overmann J."/>
            <person name="Amann R."/>
            <person name="Jetten M.S.M."/>
            <person name="Mascher T."/>
            <person name="Medema M.H."/>
            <person name="Devos D.P."/>
            <person name="Kaster A.-K."/>
            <person name="Ovreas L."/>
            <person name="Rohde M."/>
            <person name="Galperin M.Y."/>
            <person name="Jogler C."/>
        </authorList>
    </citation>
    <scope>NUCLEOTIDE SEQUENCE [LARGE SCALE GENOMIC DNA]</scope>
    <source>
        <strain evidence="12 13">Q31a</strain>
    </source>
</reference>
<evidence type="ECO:0000256" key="7">
    <source>
        <dbReference type="ARBA" id="ARBA00023146"/>
    </source>
</evidence>
<dbReference type="Gene3D" id="3.30.930.10">
    <property type="entry name" value="Bira Bifunctional Protein, Domain 2"/>
    <property type="match status" value="1"/>
</dbReference>
<dbReference type="GO" id="GO:0006427">
    <property type="term" value="P:histidyl-tRNA aminoacylation"/>
    <property type="evidence" value="ECO:0007669"/>
    <property type="project" value="UniProtKB-UniRule"/>
</dbReference>
<dbReference type="Proteomes" id="UP000318017">
    <property type="component" value="Chromosome"/>
</dbReference>
<comment type="subcellular location">
    <subcellularLocation>
        <location evidence="9">Cytoplasm</location>
    </subcellularLocation>
</comment>
<dbReference type="EC" id="6.1.1.21" evidence="9"/>
<evidence type="ECO:0000259" key="11">
    <source>
        <dbReference type="PROSITE" id="PS50862"/>
    </source>
</evidence>
<protein>
    <recommendedName>
        <fullName evidence="9">Histidine--tRNA ligase</fullName>
        <ecNumber evidence="9">6.1.1.21</ecNumber>
    </recommendedName>
    <alternativeName>
        <fullName evidence="9">Histidyl-tRNA synthetase</fullName>
        <shortName evidence="9">HisRS</shortName>
    </alternativeName>
</protein>
<organism evidence="12 13">
    <name type="scientific">Aureliella helgolandensis</name>
    <dbReference type="NCBI Taxonomy" id="2527968"/>
    <lineage>
        <taxon>Bacteria</taxon>
        <taxon>Pseudomonadati</taxon>
        <taxon>Planctomycetota</taxon>
        <taxon>Planctomycetia</taxon>
        <taxon>Pirellulales</taxon>
        <taxon>Pirellulaceae</taxon>
        <taxon>Aureliella</taxon>
    </lineage>
</organism>
<dbReference type="PIRSF" id="PIRSF001549">
    <property type="entry name" value="His-tRNA_synth"/>
    <property type="match status" value="1"/>
</dbReference>
<dbReference type="PROSITE" id="PS50862">
    <property type="entry name" value="AA_TRNA_LIGASE_II"/>
    <property type="match status" value="1"/>
</dbReference>
<evidence type="ECO:0000256" key="10">
    <source>
        <dbReference type="PIRSR" id="PIRSR001549-1"/>
    </source>
</evidence>
<dbReference type="RefSeq" id="WP_261342661.1">
    <property type="nucleotide sequence ID" value="NZ_CP036298.1"/>
</dbReference>
<dbReference type="GO" id="GO:0005524">
    <property type="term" value="F:ATP binding"/>
    <property type="evidence" value="ECO:0007669"/>
    <property type="project" value="UniProtKB-UniRule"/>
</dbReference>
<feature type="binding site" evidence="10">
    <location>
        <position position="277"/>
    </location>
    <ligand>
        <name>L-histidine</name>
        <dbReference type="ChEBI" id="CHEBI:57595"/>
    </ligand>
</feature>
<feature type="binding site" evidence="10">
    <location>
        <position position="126"/>
    </location>
    <ligand>
        <name>L-histidine</name>
        <dbReference type="ChEBI" id="CHEBI:57595"/>
    </ligand>
</feature>
<dbReference type="SUPFAM" id="SSF52954">
    <property type="entry name" value="Class II aaRS ABD-related"/>
    <property type="match status" value="1"/>
</dbReference>
<evidence type="ECO:0000256" key="3">
    <source>
        <dbReference type="ARBA" id="ARBA00022598"/>
    </source>
</evidence>
<evidence type="ECO:0000256" key="5">
    <source>
        <dbReference type="ARBA" id="ARBA00022840"/>
    </source>
</evidence>
<dbReference type="InterPro" id="IPR041715">
    <property type="entry name" value="HisRS-like_core"/>
</dbReference>
<evidence type="ECO:0000256" key="8">
    <source>
        <dbReference type="ARBA" id="ARBA00047639"/>
    </source>
</evidence>
<evidence type="ECO:0000313" key="12">
    <source>
        <dbReference type="EMBL" id="QDV25151.1"/>
    </source>
</evidence>
<dbReference type="GO" id="GO:0004821">
    <property type="term" value="F:histidine-tRNA ligase activity"/>
    <property type="evidence" value="ECO:0007669"/>
    <property type="project" value="UniProtKB-UniRule"/>
</dbReference>
<dbReference type="AlphaFoldDB" id="A0A518G992"/>
<feature type="domain" description="Aminoacyl-transfer RNA synthetases class-II family profile" evidence="11">
    <location>
        <begin position="1"/>
        <end position="346"/>
    </location>
</feature>
<evidence type="ECO:0000313" key="13">
    <source>
        <dbReference type="Proteomes" id="UP000318017"/>
    </source>
</evidence>
<dbReference type="NCBIfam" id="TIGR00442">
    <property type="entry name" value="hisS"/>
    <property type="match status" value="1"/>
</dbReference>
<evidence type="ECO:0000256" key="6">
    <source>
        <dbReference type="ARBA" id="ARBA00022917"/>
    </source>
</evidence>
<sequence>MSRRIQPRTLKGFRDFLPETMMPREQIMETARRVYRRYGFSPIDTPVLEYLEILTGKGSEETDRQMYRFQDHGGREVGMRFDLTVPLARFAAQHIHTLGTPFKRYHIAPVWRGESPQAGRFREFVQCDFDTIGTESVVADIETALVIHELLLEIGIANFKIKINNRQVLSGLLQKLELSDKTVPVLRSLDKLDKIGRDAVCTEMQAVAEISAEQANQVLKLAEVQGSTAQILTSIEELVRGNETGELGIERLRQITQALEHSGVPSERYQLDVAVARGLDYYTGVIFETMLGDLPSIGSICSGGRYDNLADLYTKQHLPGIGASLGLDRLLAAMETLKMIQPVRTPAPVLIAYFDKERLNDYLLLAKLIRSAGIGVELFPDPKKLAAQLKYADSRGFQVAIIAGSRELDAGLVQVKDLANKTSQEIAWRESPEDLLTALRDLTGIRAVT</sequence>
<proteinExistence type="inferred from homology"/>
<dbReference type="GO" id="GO:0005737">
    <property type="term" value="C:cytoplasm"/>
    <property type="evidence" value="ECO:0007669"/>
    <property type="project" value="UniProtKB-SubCell"/>
</dbReference>
<gene>
    <name evidence="9 12" type="primary">hisS</name>
    <name evidence="12" type="ORF">Q31a_34740</name>
</gene>
<keyword evidence="5 9" id="KW-0067">ATP-binding</keyword>
<dbReference type="Gene3D" id="3.40.50.800">
    <property type="entry name" value="Anticodon-binding domain"/>
    <property type="match status" value="1"/>
</dbReference>
<dbReference type="InterPro" id="IPR036621">
    <property type="entry name" value="Anticodon-bd_dom_sf"/>
</dbReference>
<evidence type="ECO:0000256" key="4">
    <source>
        <dbReference type="ARBA" id="ARBA00022741"/>
    </source>
</evidence>
<accession>A0A518G992</accession>
<keyword evidence="9" id="KW-0963">Cytoplasm</keyword>
<dbReference type="InterPro" id="IPR004154">
    <property type="entry name" value="Anticodon-bd"/>
</dbReference>
<comment type="catalytic activity">
    <reaction evidence="8 9">
        <text>tRNA(His) + L-histidine + ATP = L-histidyl-tRNA(His) + AMP + diphosphate + H(+)</text>
        <dbReference type="Rhea" id="RHEA:17313"/>
        <dbReference type="Rhea" id="RHEA-COMP:9665"/>
        <dbReference type="Rhea" id="RHEA-COMP:9689"/>
        <dbReference type="ChEBI" id="CHEBI:15378"/>
        <dbReference type="ChEBI" id="CHEBI:30616"/>
        <dbReference type="ChEBI" id="CHEBI:33019"/>
        <dbReference type="ChEBI" id="CHEBI:57595"/>
        <dbReference type="ChEBI" id="CHEBI:78442"/>
        <dbReference type="ChEBI" id="CHEBI:78527"/>
        <dbReference type="ChEBI" id="CHEBI:456215"/>
        <dbReference type="EC" id="6.1.1.21"/>
    </reaction>
</comment>
<evidence type="ECO:0000256" key="1">
    <source>
        <dbReference type="ARBA" id="ARBA00008226"/>
    </source>
</evidence>
<dbReference type="HAMAP" id="MF_00127">
    <property type="entry name" value="His_tRNA_synth"/>
    <property type="match status" value="1"/>
</dbReference>
<keyword evidence="3 9" id="KW-0436">Ligase</keyword>
<feature type="binding site" evidence="10">
    <location>
        <position position="130"/>
    </location>
    <ligand>
        <name>L-histidine</name>
        <dbReference type="ChEBI" id="CHEBI:57595"/>
    </ligand>
</feature>
<evidence type="ECO:0000256" key="9">
    <source>
        <dbReference type="HAMAP-Rule" id="MF_00127"/>
    </source>
</evidence>
<dbReference type="Pfam" id="PF13393">
    <property type="entry name" value="tRNA-synt_His"/>
    <property type="match status" value="1"/>
</dbReference>
<dbReference type="SUPFAM" id="SSF55681">
    <property type="entry name" value="Class II aaRS and biotin synthetases"/>
    <property type="match status" value="1"/>
</dbReference>
<feature type="binding site" evidence="10">
    <location>
        <position position="112"/>
    </location>
    <ligand>
        <name>L-histidine</name>
        <dbReference type="ChEBI" id="CHEBI:57595"/>
    </ligand>
</feature>
<dbReference type="PANTHER" id="PTHR11476">
    <property type="entry name" value="HISTIDYL-TRNA SYNTHETASE"/>
    <property type="match status" value="1"/>
</dbReference>